<dbReference type="Pfam" id="PF00790">
    <property type="entry name" value="VHS"/>
    <property type="match status" value="1"/>
</dbReference>
<dbReference type="GO" id="GO:0010008">
    <property type="term" value="C:endosome membrane"/>
    <property type="evidence" value="ECO:0007669"/>
    <property type="project" value="UniProtKB-SubCell"/>
</dbReference>
<feature type="compositionally biased region" description="Low complexity" evidence="9">
    <location>
        <begin position="597"/>
        <end position="616"/>
    </location>
</feature>
<dbReference type="InterPro" id="IPR003903">
    <property type="entry name" value="UIM_dom"/>
</dbReference>
<comment type="subcellular location">
    <subcellularLocation>
        <location evidence="1">Endosome membrane</location>
        <topology evidence="1">Peripheral membrane protein</topology>
        <orientation evidence="1">Cytoplasmic side</orientation>
    </subcellularLocation>
</comment>
<comment type="caution">
    <text evidence="12">The sequence shown here is derived from an EMBL/GenBank/DDBJ whole genome shotgun (WGS) entry which is preliminary data.</text>
</comment>
<dbReference type="InterPro" id="IPR013083">
    <property type="entry name" value="Znf_RING/FYVE/PHD"/>
</dbReference>
<evidence type="ECO:0000256" key="3">
    <source>
        <dbReference type="ARBA" id="ARBA00017753"/>
    </source>
</evidence>
<feature type="region of interest" description="Disordered" evidence="9">
    <location>
        <begin position="688"/>
        <end position="720"/>
    </location>
</feature>
<dbReference type="Proteomes" id="UP001150907">
    <property type="component" value="Unassembled WGS sequence"/>
</dbReference>
<dbReference type="Pfam" id="PF01363">
    <property type="entry name" value="FYVE"/>
    <property type="match status" value="1"/>
</dbReference>
<evidence type="ECO:0000256" key="2">
    <source>
        <dbReference type="ARBA" id="ARBA00008597"/>
    </source>
</evidence>
<dbReference type="Pfam" id="PF02809">
    <property type="entry name" value="UIM"/>
    <property type="match status" value="2"/>
</dbReference>
<dbReference type="GO" id="GO:0008270">
    <property type="term" value="F:zinc ion binding"/>
    <property type="evidence" value="ECO:0007669"/>
    <property type="project" value="UniProtKB-KW"/>
</dbReference>
<dbReference type="PROSITE" id="PS50330">
    <property type="entry name" value="UIM"/>
    <property type="match status" value="2"/>
</dbReference>
<dbReference type="PANTHER" id="PTHR46275:SF1">
    <property type="entry name" value="HEPATOCYTE GROWTH FACTOR-REGULATED TYROSINE KINASE SUBSTRATE"/>
    <property type="match status" value="1"/>
</dbReference>
<dbReference type="AlphaFoldDB" id="A0A9W8BF66"/>
<dbReference type="InterPro" id="IPR008942">
    <property type="entry name" value="ENTH_VHS"/>
</dbReference>
<dbReference type="SMART" id="SM00064">
    <property type="entry name" value="FYVE"/>
    <property type="match status" value="1"/>
</dbReference>
<dbReference type="SUPFAM" id="SSF57903">
    <property type="entry name" value="FYVE/PHD zinc finger"/>
    <property type="match status" value="1"/>
</dbReference>
<evidence type="ECO:0000313" key="13">
    <source>
        <dbReference type="Proteomes" id="UP001150907"/>
    </source>
</evidence>
<evidence type="ECO:0000259" key="11">
    <source>
        <dbReference type="PROSITE" id="PS50179"/>
    </source>
</evidence>
<feature type="domain" description="VHS" evidence="11">
    <location>
        <begin position="20"/>
        <end position="150"/>
    </location>
</feature>
<evidence type="ECO:0000256" key="4">
    <source>
        <dbReference type="ARBA" id="ARBA00022723"/>
    </source>
</evidence>
<keyword evidence="4" id="KW-0479">Metal-binding</keyword>
<dbReference type="PROSITE" id="PS50179">
    <property type="entry name" value="VHS"/>
    <property type="match status" value="1"/>
</dbReference>
<dbReference type="SUPFAM" id="SSF48464">
    <property type="entry name" value="ENTH/VHS domain"/>
    <property type="match status" value="1"/>
</dbReference>
<dbReference type="SMART" id="SM00288">
    <property type="entry name" value="VHS"/>
    <property type="match status" value="1"/>
</dbReference>
<evidence type="ECO:0000256" key="1">
    <source>
        <dbReference type="ARBA" id="ARBA00004125"/>
    </source>
</evidence>
<dbReference type="PROSITE" id="PS50178">
    <property type="entry name" value="ZF_FYVE"/>
    <property type="match status" value="1"/>
</dbReference>
<dbReference type="GO" id="GO:0043130">
    <property type="term" value="F:ubiquitin binding"/>
    <property type="evidence" value="ECO:0007669"/>
    <property type="project" value="InterPro"/>
</dbReference>
<organism evidence="12 13">
    <name type="scientific">Coemansia thaxteri</name>
    <dbReference type="NCBI Taxonomy" id="2663907"/>
    <lineage>
        <taxon>Eukaryota</taxon>
        <taxon>Fungi</taxon>
        <taxon>Fungi incertae sedis</taxon>
        <taxon>Zoopagomycota</taxon>
        <taxon>Kickxellomycotina</taxon>
        <taxon>Kickxellomycetes</taxon>
        <taxon>Kickxellales</taxon>
        <taxon>Kickxellaceae</taxon>
        <taxon>Coemansia</taxon>
    </lineage>
</organism>
<evidence type="ECO:0000259" key="10">
    <source>
        <dbReference type="PROSITE" id="PS50178"/>
    </source>
</evidence>
<dbReference type="GO" id="GO:0032456">
    <property type="term" value="P:endocytic recycling"/>
    <property type="evidence" value="ECO:0007669"/>
    <property type="project" value="TreeGrafter"/>
</dbReference>
<dbReference type="GO" id="GO:0007034">
    <property type="term" value="P:vacuolar transport"/>
    <property type="evidence" value="ECO:0007669"/>
    <property type="project" value="UniProtKB-ARBA"/>
</dbReference>
<dbReference type="Gene3D" id="3.30.40.10">
    <property type="entry name" value="Zinc/RING finger domain, C3HC4 (zinc finger)"/>
    <property type="match status" value="1"/>
</dbReference>
<feature type="region of interest" description="Disordered" evidence="9">
    <location>
        <begin position="328"/>
        <end position="349"/>
    </location>
</feature>
<dbReference type="GO" id="GO:0005769">
    <property type="term" value="C:early endosome"/>
    <property type="evidence" value="ECO:0007669"/>
    <property type="project" value="TreeGrafter"/>
</dbReference>
<dbReference type="GO" id="GO:0035091">
    <property type="term" value="F:phosphatidylinositol binding"/>
    <property type="evidence" value="ECO:0007669"/>
    <property type="project" value="InterPro"/>
</dbReference>
<dbReference type="Gene3D" id="6.10.140.100">
    <property type="match status" value="1"/>
</dbReference>
<evidence type="ECO:0000313" key="12">
    <source>
        <dbReference type="EMBL" id="KAJ2006650.1"/>
    </source>
</evidence>
<keyword evidence="13" id="KW-1185">Reference proteome</keyword>
<feature type="compositionally biased region" description="Acidic residues" evidence="9">
    <location>
        <begin position="710"/>
        <end position="720"/>
    </location>
</feature>
<evidence type="ECO:0000256" key="9">
    <source>
        <dbReference type="SAM" id="MobiDB-lite"/>
    </source>
</evidence>
<dbReference type="EMBL" id="JANBQF010000052">
    <property type="protein sequence ID" value="KAJ2006650.1"/>
    <property type="molecule type" value="Genomic_DNA"/>
</dbReference>
<comment type="similarity">
    <text evidence="2">Belongs to the VPS27 family.</text>
</comment>
<evidence type="ECO:0000256" key="7">
    <source>
        <dbReference type="ARBA" id="ARBA00022833"/>
    </source>
</evidence>
<keyword evidence="7" id="KW-0862">Zinc</keyword>
<feature type="region of interest" description="Disordered" evidence="9">
    <location>
        <begin position="533"/>
        <end position="627"/>
    </location>
</feature>
<feature type="region of interest" description="Disordered" evidence="9">
    <location>
        <begin position="654"/>
        <end position="673"/>
    </location>
</feature>
<feature type="domain" description="FYVE-type" evidence="10">
    <location>
        <begin position="169"/>
        <end position="229"/>
    </location>
</feature>
<sequence length="720" mass="78293">MVARLLYGSPIDDEVNRLTAEDVLNHELDISGALNFADKIRSKEFSAKEVARVLRKRLDSSNPNVQILVLSLADICVKNGGSLIQLEISGREFIDEVANLLESKTGRDFELRQLVLKLIQEWAALFRGNIEMGYASGVFERMKRSGYSFPKLDVMASGAMVDTASAPEWEDSAVCQRCRTGFTFTNRKHHCRHCGKCFCNDCSSNTTPIPKFAIYDPVRVCHGCYLRLKKIVPDSDSVPTAVQSQASTSRPAAATATFSSPNINDDDEDLKRAIELSLQESQARPNYADYTLQGRPSSAAQYSAPAPAAAPAPAPAFAAQASTTRYPAVSSEPFPLTSATANEPDADEDDPDLRAAIEASLRDIPENSVPDYLGVPAGRRYSAQAPVDMQAGEEEENAVLSAFMPSGDVGSDDESGPLTATEWENVHLFEALLLRIRDSGQDIRNDSQVQYLHENIEQLRPRITGAIDGVEHKHKEFVKLHDRIITAIKIYDQLLDKRLRSNTYLSVGSSAQNAMPSVHPAPQSMYPAVPAQQATYSPAPQPPFQPWASSQYVQPGQSSASAQQRPPQQLDQNLPPPSNYQAPLGPHSIQGDSQPRQSVYGSSQQQQQPAQLSQPSHAVSSATPVPAQPQYSAPFVAEPVRFFQQAAPSVATYPPAHEMSHSPPTNPNFVPPPVTHVPSFPVLQPAFKTSTQAAQPTPPATAPAAVSAAEPEEEAPLIEF</sequence>
<feature type="compositionally biased region" description="Low complexity" evidence="9">
    <location>
        <begin position="244"/>
        <end position="260"/>
    </location>
</feature>
<feature type="compositionally biased region" description="Pro residues" evidence="9">
    <location>
        <begin position="664"/>
        <end position="673"/>
    </location>
</feature>
<dbReference type="OrthoDB" id="957735at2759"/>
<dbReference type="Gene3D" id="1.20.5.1940">
    <property type="match status" value="1"/>
</dbReference>
<reference evidence="12" key="1">
    <citation type="submission" date="2022-07" db="EMBL/GenBank/DDBJ databases">
        <title>Phylogenomic reconstructions and comparative analyses of Kickxellomycotina fungi.</title>
        <authorList>
            <person name="Reynolds N.K."/>
            <person name="Stajich J.E."/>
            <person name="Barry K."/>
            <person name="Grigoriev I.V."/>
            <person name="Crous P."/>
            <person name="Smith M.E."/>
        </authorList>
    </citation>
    <scope>NUCLEOTIDE SEQUENCE</scope>
    <source>
        <strain evidence="12">IMI 214461</strain>
    </source>
</reference>
<feature type="compositionally biased region" description="Low complexity" evidence="9">
    <location>
        <begin position="554"/>
        <end position="573"/>
    </location>
</feature>
<dbReference type="InterPro" id="IPR017073">
    <property type="entry name" value="HGS/VPS27"/>
</dbReference>
<name>A0A9W8BF66_9FUNG</name>
<dbReference type="PANTHER" id="PTHR46275">
    <property type="entry name" value="HEPATOCYTE GROWTH FACTOR-REGULATED TYROSINE KINASE SUBSTRATE"/>
    <property type="match status" value="1"/>
</dbReference>
<dbReference type="GO" id="GO:0031623">
    <property type="term" value="P:receptor internalization"/>
    <property type="evidence" value="ECO:0007669"/>
    <property type="project" value="TreeGrafter"/>
</dbReference>
<dbReference type="Gene3D" id="1.25.40.90">
    <property type="match status" value="1"/>
</dbReference>
<keyword evidence="5" id="KW-0967">Endosome</keyword>
<gene>
    <name evidence="12" type="primary">VPS27</name>
    <name evidence="12" type="ORF">H4R26_001246</name>
</gene>
<feature type="region of interest" description="Disordered" evidence="9">
    <location>
        <begin position="242"/>
        <end position="267"/>
    </location>
</feature>
<accession>A0A9W8BF66</accession>
<proteinExistence type="inferred from homology"/>
<keyword evidence="6 8" id="KW-0863">Zinc-finger</keyword>
<evidence type="ECO:0000256" key="5">
    <source>
        <dbReference type="ARBA" id="ARBA00022753"/>
    </source>
</evidence>
<dbReference type="InterPro" id="IPR000306">
    <property type="entry name" value="Znf_FYVE"/>
</dbReference>
<evidence type="ECO:0000256" key="8">
    <source>
        <dbReference type="PROSITE-ProRule" id="PRU00091"/>
    </source>
</evidence>
<protein>
    <recommendedName>
        <fullName evidence="3">Vacuolar protein sorting-associated protein 27</fullName>
    </recommendedName>
</protein>
<dbReference type="InterPro" id="IPR011011">
    <property type="entry name" value="Znf_FYVE_PHD"/>
</dbReference>
<dbReference type="InterPro" id="IPR017455">
    <property type="entry name" value="Znf_FYVE-rel"/>
</dbReference>
<dbReference type="InterPro" id="IPR002014">
    <property type="entry name" value="VHS_dom"/>
</dbReference>
<evidence type="ECO:0000256" key="6">
    <source>
        <dbReference type="ARBA" id="ARBA00022771"/>
    </source>
</evidence>
<dbReference type="SMART" id="SM00726">
    <property type="entry name" value="UIM"/>
    <property type="match status" value="2"/>
</dbReference>